<evidence type="ECO:0000256" key="1">
    <source>
        <dbReference type="ARBA" id="ARBA00022723"/>
    </source>
</evidence>
<dbReference type="PROSITE" id="PS50199">
    <property type="entry name" value="ZF_RANBP2_2"/>
    <property type="match status" value="1"/>
</dbReference>
<dbReference type="SMART" id="SM00547">
    <property type="entry name" value="ZnF_RBZ"/>
    <property type="match status" value="2"/>
</dbReference>
<dbReference type="Gene3D" id="3.30.2410.10">
    <property type="entry name" value="Hect, E3 ligase catalytic domain"/>
    <property type="match status" value="1"/>
</dbReference>
<accession>A0A1X0P8N8</accession>
<dbReference type="SUPFAM" id="SSF56204">
    <property type="entry name" value="Hect, E3 ligase catalytic domain"/>
    <property type="match status" value="1"/>
</dbReference>
<feature type="active site" description="Glycyl thioester intermediate" evidence="5">
    <location>
        <position position="2995"/>
    </location>
</feature>
<keyword evidence="1" id="KW-0479">Metal-binding</keyword>
<feature type="region of interest" description="Disordered" evidence="7">
    <location>
        <begin position="1733"/>
        <end position="1753"/>
    </location>
</feature>
<dbReference type="InterPro" id="IPR003877">
    <property type="entry name" value="SPRY_dom"/>
</dbReference>
<dbReference type="SMART" id="SM00119">
    <property type="entry name" value="HECTc"/>
    <property type="match status" value="1"/>
</dbReference>
<keyword evidence="3 5" id="KW-0833">Ubl conjugation pathway</keyword>
<dbReference type="SUPFAM" id="SSF49899">
    <property type="entry name" value="Concanavalin A-like lectins/glucanases"/>
    <property type="match status" value="1"/>
</dbReference>
<feature type="region of interest" description="Disordered" evidence="7">
    <location>
        <begin position="150"/>
        <end position="192"/>
    </location>
</feature>
<dbReference type="PROSITE" id="PS50237">
    <property type="entry name" value="HECT"/>
    <property type="match status" value="1"/>
</dbReference>
<dbReference type="InterPro" id="IPR000569">
    <property type="entry name" value="HECT_dom"/>
</dbReference>
<keyword evidence="4" id="KW-0862">Zinc</keyword>
<feature type="domain" description="B30.2/SPRY" evidence="8">
    <location>
        <begin position="2288"/>
        <end position="2481"/>
    </location>
</feature>
<dbReference type="PANTHER" id="PTHR46654">
    <property type="entry name" value="E3 UBIQUITIN-PROTEIN LIGASE HECTD3"/>
    <property type="match status" value="1"/>
</dbReference>
<feature type="compositionally biased region" description="Basic and acidic residues" evidence="7">
    <location>
        <begin position="446"/>
        <end position="455"/>
    </location>
</feature>
<dbReference type="EMBL" id="NBCO01000002">
    <property type="protein sequence ID" value="ORC92810.1"/>
    <property type="molecule type" value="Genomic_DNA"/>
</dbReference>
<dbReference type="OrthoDB" id="8068875at2759"/>
<evidence type="ECO:0000259" key="9">
    <source>
        <dbReference type="PROSITE" id="PS50199"/>
    </source>
</evidence>
<evidence type="ECO:0000259" key="8">
    <source>
        <dbReference type="PROSITE" id="PS50188"/>
    </source>
</evidence>
<dbReference type="PROSITE" id="PS01358">
    <property type="entry name" value="ZF_RANBP2_1"/>
    <property type="match status" value="1"/>
</dbReference>
<evidence type="ECO:0000313" key="12">
    <source>
        <dbReference type="Proteomes" id="UP000192257"/>
    </source>
</evidence>
<keyword evidence="2 6" id="KW-0863">Zinc-finger</keyword>
<evidence type="ECO:0008006" key="13">
    <source>
        <dbReference type="Google" id="ProtNLM"/>
    </source>
</evidence>
<dbReference type="InterPro" id="IPR013320">
    <property type="entry name" value="ConA-like_dom_sf"/>
</dbReference>
<dbReference type="InterPro" id="IPR001876">
    <property type="entry name" value="Znf_RanBP2"/>
</dbReference>
<evidence type="ECO:0000256" key="2">
    <source>
        <dbReference type="ARBA" id="ARBA00022771"/>
    </source>
</evidence>
<proteinExistence type="predicted"/>
<feature type="compositionally biased region" description="Polar residues" evidence="7">
    <location>
        <begin position="168"/>
        <end position="192"/>
    </location>
</feature>
<dbReference type="STRING" id="67003.A0A1X0P8N8"/>
<reference evidence="11 12" key="1">
    <citation type="submission" date="2017-03" db="EMBL/GenBank/DDBJ databases">
        <title>An alternative strategy for trypanosome survival in the mammalian bloodstream revealed through genome and transcriptome analysis of the ubiquitous bovine parasite Trypanosoma (Megatrypanum) theileri.</title>
        <authorList>
            <person name="Kelly S."/>
            <person name="Ivens A."/>
            <person name="Mott A."/>
            <person name="O'Neill E."/>
            <person name="Emms D."/>
            <person name="Macleod O."/>
            <person name="Voorheis P."/>
            <person name="Matthews J."/>
            <person name="Matthews K."/>
            <person name="Carrington M."/>
        </authorList>
    </citation>
    <scope>NUCLEOTIDE SEQUENCE [LARGE SCALE GENOMIC DNA]</scope>
    <source>
        <strain evidence="11">Edinburgh</strain>
    </source>
</reference>
<feature type="compositionally biased region" description="Basic and acidic residues" evidence="7">
    <location>
        <begin position="471"/>
        <end position="481"/>
    </location>
</feature>
<dbReference type="Gene3D" id="4.10.1060.10">
    <property type="entry name" value="Zinc finger, RanBP2-type"/>
    <property type="match status" value="1"/>
</dbReference>
<dbReference type="CDD" id="cd11709">
    <property type="entry name" value="SPRY"/>
    <property type="match status" value="1"/>
</dbReference>
<evidence type="ECO:0000256" key="6">
    <source>
        <dbReference type="PROSITE-ProRule" id="PRU00322"/>
    </source>
</evidence>
<dbReference type="InterPro" id="IPR042469">
    <property type="entry name" value="HECTD3"/>
</dbReference>
<dbReference type="PROSITE" id="PS50188">
    <property type="entry name" value="B302_SPRY"/>
    <property type="match status" value="1"/>
</dbReference>
<dbReference type="InterPro" id="IPR043136">
    <property type="entry name" value="B30.2/SPRY_sf"/>
</dbReference>
<dbReference type="GO" id="GO:0005737">
    <property type="term" value="C:cytoplasm"/>
    <property type="evidence" value="ECO:0007669"/>
    <property type="project" value="TreeGrafter"/>
</dbReference>
<dbReference type="GO" id="GO:0008270">
    <property type="term" value="F:zinc ion binding"/>
    <property type="evidence" value="ECO:0007669"/>
    <property type="project" value="UniProtKB-KW"/>
</dbReference>
<dbReference type="Proteomes" id="UP000192257">
    <property type="component" value="Unassembled WGS sequence"/>
</dbReference>
<dbReference type="VEuPathDB" id="TriTrypDB:TM35_000021360"/>
<protein>
    <recommendedName>
        <fullName evidence="13">RanBP2-type domain-containing protein</fullName>
    </recommendedName>
</protein>
<feature type="domain" description="HECT" evidence="10">
    <location>
        <begin position="2669"/>
        <end position="3028"/>
    </location>
</feature>
<dbReference type="FunFam" id="3.30.2410.10:FF:000026">
    <property type="entry name" value="Zn-finger in Ran binding protein and others/SPRY domain/HECT-domain (Ubiquitin-transferase), putative"/>
    <property type="match status" value="1"/>
</dbReference>
<dbReference type="Pfam" id="PF00622">
    <property type="entry name" value="SPRY"/>
    <property type="match status" value="1"/>
</dbReference>
<dbReference type="InterPro" id="IPR001870">
    <property type="entry name" value="B30.2/SPRY"/>
</dbReference>
<evidence type="ECO:0000256" key="7">
    <source>
        <dbReference type="SAM" id="MobiDB-lite"/>
    </source>
</evidence>
<dbReference type="SUPFAM" id="SSF90209">
    <property type="entry name" value="Ran binding protein zinc finger-like"/>
    <property type="match status" value="1"/>
</dbReference>
<dbReference type="GO" id="GO:0004842">
    <property type="term" value="F:ubiquitin-protein transferase activity"/>
    <property type="evidence" value="ECO:0007669"/>
    <property type="project" value="InterPro"/>
</dbReference>
<evidence type="ECO:0000256" key="3">
    <source>
        <dbReference type="ARBA" id="ARBA00022786"/>
    </source>
</evidence>
<gene>
    <name evidence="11" type="ORF">TM35_000021360</name>
</gene>
<dbReference type="InterPro" id="IPR035983">
    <property type="entry name" value="Hect_E3_ubiquitin_ligase"/>
</dbReference>
<evidence type="ECO:0000313" key="11">
    <source>
        <dbReference type="EMBL" id="ORC92810.1"/>
    </source>
</evidence>
<evidence type="ECO:0000259" key="10">
    <source>
        <dbReference type="PROSITE" id="PS50237"/>
    </source>
</evidence>
<dbReference type="InterPro" id="IPR036443">
    <property type="entry name" value="Znf_RanBP2_sf"/>
</dbReference>
<evidence type="ECO:0000256" key="5">
    <source>
        <dbReference type="PROSITE-ProRule" id="PRU00104"/>
    </source>
</evidence>
<evidence type="ECO:0000256" key="4">
    <source>
        <dbReference type="ARBA" id="ARBA00022833"/>
    </source>
</evidence>
<feature type="region of interest" description="Disordered" evidence="7">
    <location>
        <begin position="444"/>
        <end position="481"/>
    </location>
</feature>
<name>A0A1X0P8N8_9TRYP</name>
<dbReference type="GeneID" id="39981234"/>
<sequence length="3028" mass="339725">MTAVEQLGVEAGGPSVLLAAERLPAGPVADVMSVPLDRLCRLAWPLLLPVSTTTTTGISAGGNRRAPAIPRVAHADPDDAQLARLIDATVAETVAAARAQKQWGTLTCHSLRAVLVERALRELRDEAAVVPITTTTNNNNTMHPSTVLLPSSTPPTPLSAATAGGTSQKGLQRVSNSSFTSEETTHVDTTPYSSERRKITSVSWVLAYVAGQQDEMWLSEKVREMVEVTALAQNEGQKQLVSTVASLSGQVQHDKRSAQVFLCILQEVLRRWNSTPDSTGESAIFCFGVVVPILNITRFTSFNDTDMITLGRLLSNVNVPPRNHDAGKEELSVAKFVTNYSLTLDMDVDSRQLVSTSIPPSPLAMPPPSPLLPPRLRSFVSEPPVFDCLRRTDYSSTHVSEPVMSTEVFLQAPQARKVTISVRRAVCCEGVQLILIPRHSVGDVIQDDHSDHDNDNDNDDENNEHSSAGVDNDKTEEGGDKIDVVDRNKHVIEPVWFEPREGETRVLNGACDCMIRYMRNTDNPTTTLLEADVRVETTLHVDGRWVVELRNTLSTLQLDIASFLIQKLKNDLVKGEIRVREETLVLFRNGLRNQPRLGESPRFVEELLKIDDATLCKRVPCRQSDVRAVRAALTLIGTFLDYCEPDQLCWESRIWMDAVKRVALASSVLGKNTDINKMVTFVLEYVEPCYLTMPQIVEGTISLLTCNISVSEIQTLLAAQRSRAEFCILALNLLLQAKNNFVPGDMFRVASLLREVVMHEGTHYLLRFQGCGELLEKEIRTLVHRLLTALFTALQRIMSLPEGERRKHGPHRFLWDADEYGPFALVTLSLIASPLDVQDVEFIQYKIVKQVEELLPNFTDFSPTASFKVSDVEEGTMLEFLRALIDDNNTIHNHLHHHHTDDNDNNETSTASQSFTGLTMTGATERGVGMWMPTERERICSTSTPFYTPASQVSSPSSDVPVSHFSPSTAAADVQLVIAPPQELMIALASEQHTSLTSAKIQSDPEGFYLFPKDGILHHADRQITLPPLSQGDTITFCFFFSPKTSSRILRLFLNSIRIAEFPAPQQRLFLLAGAMDSTSLRPNTFYITFRSENEVMTSILPMSFDNEGITDGLPTRHAISMFATLVFYYMISFCTRRAAHMRRTMTTGSTSQAISPTFANSRSNAIKNNSQSEEVWRGFVDGCCNPLRQNVESLIDSIQHLPLLSEIDNVTQRVQRNAAFFVYHRFLMDYITIVRTALRCTSSPVEMLTTLARVVCCEEVGEKERCMALTAVCSVLREPYRGFGVGAYNPAQLWECCRSLARDIFKLTYQPIFTTESTTPDMIVFSGGKRVKSALPRSEAAHAVQDTTSFASQGIPMDGSLGEVVSFSVRLQREFGFDTLGRYYYVGVASPYPMSTATTLVRHPGESREMAYLYAITDHFTDVRSNPARAELPRHAKNWMSSEESIIFGSGDVITVTVNTKLRCISFERNGLPLGTLYTNIPSMVRVVFPFVKLFNRDASAVWMYTPREIGIRARFAMREMLRHWGFELMPHLKEMITSGDVVALKVLGSDGDETCFCYRSPPRSAYKGSQNVHLVRQIGTESEVLVEGGAKSIIVPSVALELNYDVVISQDMPVGVLIEELIQVVSTLLNFTRDEKGIENVHIKNTKMFICALRLLSEVEWTNMNTVNVETQEMLLKQFIHLLSVPITIPSNGMHIVLDAWNEVMLLSDDDNLCISIPSDTKSSDTVSSTVNISENENTNNTDTTTTTTTTNTTTITSNNKKYDHHKSVYGGIYIPSERTANFCLRCPSCDQEWGSCSNEQHTAPSSLCDTLDRVLKRLGVSSPFTGFASEWFLTEEGIQVTLRVNAAGEVEGEGEERHGVFTFTGKHVSSNVVKGRCVYKCADNVPIGEDVNEEWTCEVCTFINLPDSTRCAMCTTARPGATWTCLLCGYGFNSKRSVICVTCGHQRVGGSETGPNTERKQAFCEGCRSKREYTTFHSFDSRVFCETCQRVTLWLPEENHTAVVEAVLVGAGDRMEWMIRFGNVSCIYTGLQSLSYSLESMQQAAEAASPGASDLSRYIPPLVYIPKTSNEESISSLFSSLQQQQQQLQSQQSQQSQQQQQQQQVKEHYRAVVPAIIFFCSRILCRWAPLVIPKELTKIEVLRCIRVLDESWLTHFENIPLDVARGLFYACLSLLFEGNCSEQVIKSLFFIARIVMNHHTELQKQRHYLLYALCLNTMKGCESREIREACHISLNTLLEESFGQSLNARCLQDVVTITPFVAEQQRLMVHASLRGVDVSISANVTLTSWLIEAVERMERRQCLPALFDEQSLDIFPYLVELPDTRMGEGGELIVGQVRGSVGALTSKGGRYYYEVVLPSNFNQRGKIVVMGWGTLQHEVLSSGRHVGSDIHSWGFNCQDRLRMLTGEQAITTPRPIVGGDVVGALLDLDSMMMCWSVNGEELMWVAVSTQGKGEAIYPFVSAAVDPYAVIIRLGHTQFKPEGYKDFSPFPQEEVRRESKVEPQSYEFYVQLCKFGNDIVNCGFTVDSLLETKTWSEHAQIGMQQYPLLCIEAEKSLDRLRPYFQHLRVINALAVSVAKSHDIFRNSPYLLRSYQKTRQLLFFTARWAIVERQIDRRLIRSNTRRQHSVVIDLNRAKAMMEGSTTLDFLTLFNGSITGQLFRQTKDADIYLDAVMFGITLTGEVADDAGGVTRSMVTMMCDELSYRDDEDGRRSEPLLPFFKLTNHSTIVNVVPNMDFYHDYPEHRQIFLQFFTWLGKLLGNATLSGYLMFSLTLPRLVWKFLTFDEITIEDYYSDIDDTVRGAINDDEFLLNDEFFYAIPGIERQDESVTETMVMLRSNRVLPIITPARSSVDLYSTVATDEHEETVEVEWRRKEAERALTHQYDELLFAMRSGITFVIPQHSLQLIRWDDLQQRVCGTPGATAEDVIASLDCSLISDELRQMLMDVIRGWTSRQHSQFLLFCTGQRRIPLREKVQVSCGDNPNAIPTAHTCSPISLLLQPYASASILREKLEVCLRHMYEFGFA</sequence>
<comment type="caution">
    <text evidence="11">The sequence shown here is derived from an EMBL/GenBank/DDBJ whole genome shotgun (WGS) entry which is preliminary data.</text>
</comment>
<dbReference type="RefSeq" id="XP_028886876.1">
    <property type="nucleotide sequence ID" value="XM_029021454.1"/>
</dbReference>
<feature type="domain" description="RanBP2-type" evidence="9">
    <location>
        <begin position="1893"/>
        <end position="1923"/>
    </location>
</feature>
<dbReference type="Pfam" id="PF00632">
    <property type="entry name" value="HECT"/>
    <property type="match status" value="1"/>
</dbReference>
<keyword evidence="12" id="KW-1185">Reference proteome</keyword>
<dbReference type="Gene3D" id="3.90.1750.10">
    <property type="entry name" value="Hect, E3 ligase catalytic domains"/>
    <property type="match status" value="1"/>
</dbReference>
<dbReference type="Gene3D" id="2.60.120.920">
    <property type="match status" value="2"/>
</dbReference>
<organism evidence="11 12">
    <name type="scientific">Trypanosoma theileri</name>
    <dbReference type="NCBI Taxonomy" id="67003"/>
    <lineage>
        <taxon>Eukaryota</taxon>
        <taxon>Discoba</taxon>
        <taxon>Euglenozoa</taxon>
        <taxon>Kinetoplastea</taxon>
        <taxon>Metakinetoplastina</taxon>
        <taxon>Trypanosomatida</taxon>
        <taxon>Trypanosomatidae</taxon>
        <taxon>Trypanosoma</taxon>
    </lineage>
</organism>
<dbReference type="PANTHER" id="PTHR46654:SF1">
    <property type="entry name" value="E3 UBIQUITIN-PROTEIN LIGASE HECTD3"/>
    <property type="match status" value="1"/>
</dbReference>